<dbReference type="InterPro" id="IPR000914">
    <property type="entry name" value="SBP_5_dom"/>
</dbReference>
<sequence>MTRSAPRLDRRALFASGAAAALLAASGMSAMAAPRRGGRLRMALSGARRDDSFDARKPMGVFMQVAMLGAVFDTLTQVAADGTLHGELATGWHGSSDARVWVFDLRRDARFHNEAVFTSQDVIASLALHTDAALAGISDMRALGRHRVEVTLSQGNADFPYTLSAPQFVIYPEAGMADAMAEGIGTGLYRVDRFHPGQQFLGSRVAQHYKDGQAGWFDTVELVSVPAAHVRAEALRDHYVDVADLDDPGELLGQPDITLLPNAHAMTQAAWRTVALPATIGSRWPLDNLRAAERWWMA</sequence>
<proteinExistence type="inferred from homology"/>
<dbReference type="Pfam" id="PF00496">
    <property type="entry name" value="SBP_bac_5"/>
    <property type="match status" value="1"/>
</dbReference>
<dbReference type="PANTHER" id="PTHR30290">
    <property type="entry name" value="PERIPLASMIC BINDING COMPONENT OF ABC TRANSPORTER"/>
    <property type="match status" value="1"/>
</dbReference>
<keyword evidence="6" id="KW-1185">Reference proteome</keyword>
<reference evidence="5 6" key="1">
    <citation type="submission" date="2019-05" db="EMBL/GenBank/DDBJ databases">
        <title>Sulfitobacter sabulilitoris sp. nov., isolated from a marine sand.</title>
        <authorList>
            <person name="Yoon J.-H."/>
        </authorList>
    </citation>
    <scope>NUCLEOTIDE SEQUENCE [LARGE SCALE GENOMIC DNA]</scope>
    <source>
        <strain evidence="5 6">HSMS-29</strain>
    </source>
</reference>
<evidence type="ECO:0000256" key="1">
    <source>
        <dbReference type="ARBA" id="ARBA00004418"/>
    </source>
</evidence>
<dbReference type="GO" id="GO:1904680">
    <property type="term" value="F:peptide transmembrane transporter activity"/>
    <property type="evidence" value="ECO:0007669"/>
    <property type="project" value="TreeGrafter"/>
</dbReference>
<dbReference type="Gene3D" id="3.40.190.10">
    <property type="entry name" value="Periplasmic binding protein-like II"/>
    <property type="match status" value="1"/>
</dbReference>
<keyword evidence="3" id="KW-0732">Signal</keyword>
<feature type="chain" id="PRO_5024417612" evidence="3">
    <location>
        <begin position="33"/>
        <end position="298"/>
    </location>
</feature>
<dbReference type="GO" id="GO:0015833">
    <property type="term" value="P:peptide transport"/>
    <property type="evidence" value="ECO:0007669"/>
    <property type="project" value="TreeGrafter"/>
</dbReference>
<comment type="similarity">
    <text evidence="2">Belongs to the bacterial solute-binding protein 5 family.</text>
</comment>
<organism evidence="5 6">
    <name type="scientific">Sulfitobacter sabulilitoris</name>
    <dbReference type="NCBI Taxonomy" id="2562655"/>
    <lineage>
        <taxon>Bacteria</taxon>
        <taxon>Pseudomonadati</taxon>
        <taxon>Pseudomonadota</taxon>
        <taxon>Alphaproteobacteria</taxon>
        <taxon>Rhodobacterales</taxon>
        <taxon>Roseobacteraceae</taxon>
        <taxon>Sulfitobacter</taxon>
    </lineage>
</organism>
<dbReference type="Proteomes" id="UP000309550">
    <property type="component" value="Unassembled WGS sequence"/>
</dbReference>
<evidence type="ECO:0000313" key="6">
    <source>
        <dbReference type="Proteomes" id="UP000309550"/>
    </source>
</evidence>
<dbReference type="EMBL" id="VANS01000002">
    <property type="protein sequence ID" value="TMM52637.1"/>
    <property type="molecule type" value="Genomic_DNA"/>
</dbReference>
<dbReference type="InterPro" id="IPR006311">
    <property type="entry name" value="TAT_signal"/>
</dbReference>
<name>A0A5S3PF29_9RHOB</name>
<dbReference type="InterPro" id="IPR039424">
    <property type="entry name" value="SBP_5"/>
</dbReference>
<evidence type="ECO:0000256" key="2">
    <source>
        <dbReference type="ARBA" id="ARBA00005695"/>
    </source>
</evidence>
<comment type="subcellular location">
    <subcellularLocation>
        <location evidence="1">Periplasm</location>
    </subcellularLocation>
</comment>
<evidence type="ECO:0000256" key="3">
    <source>
        <dbReference type="SAM" id="SignalP"/>
    </source>
</evidence>
<protein>
    <submittedName>
        <fullName evidence="5">Peptide ABC transporter substrate-binding protein</fullName>
    </submittedName>
</protein>
<dbReference type="AlphaFoldDB" id="A0A5S3PF29"/>
<dbReference type="RefSeq" id="WP_138662178.1">
    <property type="nucleotide sequence ID" value="NZ_VANS01000002.1"/>
</dbReference>
<comment type="caution">
    <text evidence="5">The sequence shown here is derived from an EMBL/GenBank/DDBJ whole genome shotgun (WGS) entry which is preliminary data.</text>
</comment>
<feature type="domain" description="Solute-binding protein family 5" evidence="4">
    <location>
        <begin position="84"/>
        <end position="246"/>
    </location>
</feature>
<gene>
    <name evidence="5" type="ORF">FDT80_10215</name>
</gene>
<dbReference type="PROSITE" id="PS51318">
    <property type="entry name" value="TAT"/>
    <property type="match status" value="1"/>
</dbReference>
<dbReference type="SUPFAM" id="SSF53850">
    <property type="entry name" value="Periplasmic binding protein-like II"/>
    <property type="match status" value="1"/>
</dbReference>
<accession>A0A5S3PF29</accession>
<evidence type="ECO:0000259" key="4">
    <source>
        <dbReference type="Pfam" id="PF00496"/>
    </source>
</evidence>
<evidence type="ECO:0000313" key="5">
    <source>
        <dbReference type="EMBL" id="TMM52637.1"/>
    </source>
</evidence>
<dbReference type="OrthoDB" id="9803988at2"/>
<feature type="signal peptide" evidence="3">
    <location>
        <begin position="1"/>
        <end position="32"/>
    </location>
</feature>